<evidence type="ECO:0000256" key="2">
    <source>
        <dbReference type="ARBA" id="ARBA00009671"/>
    </source>
</evidence>
<comment type="caution">
    <text evidence="6">Lacks conserved residue(s) required for the propagation of feature annotation.</text>
</comment>
<dbReference type="InterPro" id="IPR049452">
    <property type="entry name" value="Anoctamin_TM"/>
</dbReference>
<evidence type="ECO:0000256" key="8">
    <source>
        <dbReference type="SAM" id="SignalP"/>
    </source>
</evidence>
<evidence type="ECO:0000256" key="7">
    <source>
        <dbReference type="SAM" id="MobiDB-lite"/>
    </source>
</evidence>
<dbReference type="InterPro" id="IPR007632">
    <property type="entry name" value="Anoctamin"/>
</dbReference>
<evidence type="ECO:0000256" key="1">
    <source>
        <dbReference type="ARBA" id="ARBA00004141"/>
    </source>
</evidence>
<dbReference type="Pfam" id="PF04547">
    <property type="entry name" value="Anoctamin"/>
    <property type="match status" value="1"/>
</dbReference>
<gene>
    <name evidence="10" type="ORF">O3P69_003724</name>
</gene>
<protein>
    <recommendedName>
        <fullName evidence="6">Anoctamin</fullName>
    </recommendedName>
</protein>
<dbReference type="Proteomes" id="UP001487740">
    <property type="component" value="Unassembled WGS sequence"/>
</dbReference>
<dbReference type="GO" id="GO:0005886">
    <property type="term" value="C:plasma membrane"/>
    <property type="evidence" value="ECO:0007669"/>
    <property type="project" value="TreeGrafter"/>
</dbReference>
<proteinExistence type="inferred from homology"/>
<keyword evidence="8" id="KW-0732">Signal</keyword>
<keyword evidence="4 6" id="KW-1133">Transmembrane helix</keyword>
<evidence type="ECO:0000313" key="11">
    <source>
        <dbReference type="Proteomes" id="UP001487740"/>
    </source>
</evidence>
<dbReference type="PANTHER" id="PTHR12308:SF84">
    <property type="entry name" value="ANOCTAMIN"/>
    <property type="match status" value="1"/>
</dbReference>
<accession>A0AAW0UDV4</accession>
<keyword evidence="11" id="KW-1185">Reference proteome</keyword>
<comment type="caution">
    <text evidence="10">The sequence shown here is derived from an EMBL/GenBank/DDBJ whole genome shotgun (WGS) entry which is preliminary data.</text>
</comment>
<comment type="similarity">
    <text evidence="2 6">Belongs to the anoctamin family.</text>
</comment>
<organism evidence="10 11">
    <name type="scientific">Scylla paramamosain</name>
    <name type="common">Mud crab</name>
    <dbReference type="NCBI Taxonomy" id="85552"/>
    <lineage>
        <taxon>Eukaryota</taxon>
        <taxon>Metazoa</taxon>
        <taxon>Ecdysozoa</taxon>
        <taxon>Arthropoda</taxon>
        <taxon>Crustacea</taxon>
        <taxon>Multicrustacea</taxon>
        <taxon>Malacostraca</taxon>
        <taxon>Eumalacostraca</taxon>
        <taxon>Eucarida</taxon>
        <taxon>Decapoda</taxon>
        <taxon>Pleocyemata</taxon>
        <taxon>Brachyura</taxon>
        <taxon>Eubrachyura</taxon>
        <taxon>Portunoidea</taxon>
        <taxon>Portunidae</taxon>
        <taxon>Portuninae</taxon>
        <taxon>Scylla</taxon>
    </lineage>
</organism>
<feature type="region of interest" description="Disordered" evidence="7">
    <location>
        <begin position="129"/>
        <end position="338"/>
    </location>
</feature>
<evidence type="ECO:0000256" key="4">
    <source>
        <dbReference type="ARBA" id="ARBA00022989"/>
    </source>
</evidence>
<dbReference type="EMBL" id="JARAKH010000012">
    <property type="protein sequence ID" value="KAK8398011.1"/>
    <property type="molecule type" value="Genomic_DNA"/>
</dbReference>
<keyword evidence="3 6" id="KW-0812">Transmembrane</keyword>
<reference evidence="10 11" key="1">
    <citation type="submission" date="2023-03" db="EMBL/GenBank/DDBJ databases">
        <title>High-quality genome of Scylla paramamosain provides insights in environmental adaptation.</title>
        <authorList>
            <person name="Zhang L."/>
        </authorList>
    </citation>
    <scope>NUCLEOTIDE SEQUENCE [LARGE SCALE GENOMIC DNA]</scope>
    <source>
        <strain evidence="10">LZ_2023a</strain>
        <tissue evidence="10">Muscle</tissue>
    </source>
</reference>
<evidence type="ECO:0000313" key="10">
    <source>
        <dbReference type="EMBL" id="KAK8398011.1"/>
    </source>
</evidence>
<feature type="compositionally biased region" description="Low complexity" evidence="7">
    <location>
        <begin position="208"/>
        <end position="280"/>
    </location>
</feature>
<sequence length="338" mass="36082">MAHLAVISNAFLIAFTSDFLPRLLYKYEYDWSLTGYVNFTLAVAPNNTLSQQCRYRGYRDDQGNHTLFFWRLLAIRLAFVIIFEHVVFGVCRLIDIVVPDIPQSLEIKIKRERYLAKQALADSDTMMKVAQGNDDDDDNDGPGDVNIFMHDADSHSGIIPPSPVYPTAESPSQPKSPQQPSPQPTAKSTMPAKDPDAFSSYDFGNLENSPPSSVKNHSSSSNTNTASSSTPNTVSSSSTTSNTVSSSSANTASSTTANAVSASVSSPPPSSSSSSSQSKSLPACSPFGNTKIPPPVPSRRSSRANKGRATVVNASGGTSLRNHHNTSVSGSANTHSTT</sequence>
<dbReference type="AlphaFoldDB" id="A0AAW0UDV4"/>
<evidence type="ECO:0000256" key="5">
    <source>
        <dbReference type="ARBA" id="ARBA00023136"/>
    </source>
</evidence>
<feature type="compositionally biased region" description="Polar residues" evidence="7">
    <location>
        <begin position="312"/>
        <end position="338"/>
    </location>
</feature>
<keyword evidence="5 6" id="KW-0472">Membrane</keyword>
<feature type="domain" description="Anoctamin transmembrane" evidence="9">
    <location>
        <begin position="1"/>
        <end position="112"/>
    </location>
</feature>
<dbReference type="GO" id="GO:0005254">
    <property type="term" value="F:chloride channel activity"/>
    <property type="evidence" value="ECO:0007669"/>
    <property type="project" value="TreeGrafter"/>
</dbReference>
<feature type="signal peptide" evidence="8">
    <location>
        <begin position="1"/>
        <end position="16"/>
    </location>
</feature>
<dbReference type="PANTHER" id="PTHR12308">
    <property type="entry name" value="ANOCTAMIN"/>
    <property type="match status" value="1"/>
</dbReference>
<feature type="transmembrane region" description="Helical" evidence="6">
    <location>
        <begin position="68"/>
        <end position="88"/>
    </location>
</feature>
<comment type="subcellular location">
    <subcellularLocation>
        <location evidence="1 6">Membrane</location>
        <topology evidence="1 6">Multi-pass membrane protein</topology>
    </subcellularLocation>
</comment>
<feature type="chain" id="PRO_5043317801" description="Anoctamin" evidence="8">
    <location>
        <begin position="17"/>
        <end position="338"/>
    </location>
</feature>
<evidence type="ECO:0000256" key="6">
    <source>
        <dbReference type="RuleBase" id="RU280814"/>
    </source>
</evidence>
<evidence type="ECO:0000259" key="9">
    <source>
        <dbReference type="Pfam" id="PF04547"/>
    </source>
</evidence>
<name>A0AAW0UDV4_SCYPA</name>
<evidence type="ECO:0000256" key="3">
    <source>
        <dbReference type="ARBA" id="ARBA00022692"/>
    </source>
</evidence>